<keyword evidence="4" id="KW-1185">Reference proteome</keyword>
<keyword evidence="3" id="KW-0540">Nuclease</keyword>
<dbReference type="CDD" id="cd00085">
    <property type="entry name" value="HNHc"/>
    <property type="match status" value="1"/>
</dbReference>
<accession>A0A5C5TU89</accession>
<gene>
    <name evidence="3" type="ORF">FRX94_12170</name>
</gene>
<dbReference type="SMART" id="SM00507">
    <property type="entry name" value="HNHc"/>
    <property type="match status" value="1"/>
</dbReference>
<evidence type="ECO:0000259" key="2">
    <source>
        <dbReference type="SMART" id="SM00507"/>
    </source>
</evidence>
<dbReference type="RefSeq" id="WP_146325617.1">
    <property type="nucleotide sequence ID" value="NZ_VOHM01000038.1"/>
</dbReference>
<feature type="compositionally biased region" description="Pro residues" evidence="1">
    <location>
        <begin position="479"/>
        <end position="490"/>
    </location>
</feature>
<keyword evidence="3" id="KW-0255">Endonuclease</keyword>
<evidence type="ECO:0000256" key="1">
    <source>
        <dbReference type="SAM" id="MobiDB-lite"/>
    </source>
</evidence>
<feature type="region of interest" description="Disordered" evidence="1">
    <location>
        <begin position="458"/>
        <end position="525"/>
    </location>
</feature>
<evidence type="ECO:0000313" key="4">
    <source>
        <dbReference type="Proteomes" id="UP000320791"/>
    </source>
</evidence>
<feature type="domain" description="HNH nuclease" evidence="2">
    <location>
        <begin position="307"/>
        <end position="359"/>
    </location>
</feature>
<sequence length="525" mass="59250">MTTQQVDPVDSVVGFVVDDPQNFIGAAELEANRVFLHNWLLATFGLDVHRLNIRALVKEFAVHSGTYSEARMYNIVGGCFLLHERLPGLKAHALEHNYLNYERLRTIWFALVTVSLDAPGYVWRDIDTVLVGLFTPTRANQPLPSTRRIRQVLRDTLIRLHIVEETPPEEELTEEAMAARITAMCGVELWESPHAGVSVLNVTLPSDEAHEIKQRLAAGAKKLNLREDEIITNRICGSGEQRDAGCTVHLFGLGTLTEATKVIPERLHGVGLLTGEQRDRISGRDFAYTNIGDVAEVLRAAHDPTEEQRLLIMGRDGTCRFPDCTMDATFCDIDHVINHEVGGWTTASNLQCLCRHHHNFKTDRHATASTDAYGNVTWRFATGATITTIPQGVLAGHVVGCPAGITTRHGQPTKTEEEYQQPPIREDFGRWGTTLINYRNRQRARYLARHRLVANIPTELPPLPEAPHPEPPPDDQWPQEPPTDYTPPRPRWAKPPYQLAKLQKRARQAKHHRRTNTPRKRQRRS</sequence>
<reference evidence="3 4" key="1">
    <citation type="submission" date="2019-08" db="EMBL/GenBank/DDBJ databases">
        <authorList>
            <person name="Lei W."/>
        </authorList>
    </citation>
    <scope>NUCLEOTIDE SEQUENCE [LARGE SCALE GENOMIC DNA]</scope>
    <source>
        <strain evidence="3 4">CCUG 58627</strain>
    </source>
</reference>
<feature type="compositionally biased region" description="Basic residues" evidence="1">
    <location>
        <begin position="502"/>
        <end position="525"/>
    </location>
</feature>
<name>A0A5C5TU89_9CORY</name>
<evidence type="ECO:0000313" key="3">
    <source>
        <dbReference type="EMBL" id="TWT17783.1"/>
    </source>
</evidence>
<dbReference type="Proteomes" id="UP000320791">
    <property type="component" value="Unassembled WGS sequence"/>
</dbReference>
<organism evidence="3 4">
    <name type="scientific">Corynebacterium canis</name>
    <dbReference type="NCBI Taxonomy" id="679663"/>
    <lineage>
        <taxon>Bacteria</taxon>
        <taxon>Bacillati</taxon>
        <taxon>Actinomycetota</taxon>
        <taxon>Actinomycetes</taxon>
        <taxon>Mycobacteriales</taxon>
        <taxon>Corynebacteriaceae</taxon>
        <taxon>Corynebacterium</taxon>
    </lineage>
</organism>
<comment type="caution">
    <text evidence="3">The sequence shown here is derived from an EMBL/GenBank/DDBJ whole genome shotgun (WGS) entry which is preliminary data.</text>
</comment>
<protein>
    <submittedName>
        <fullName evidence="3">HNH endonuclease</fullName>
    </submittedName>
</protein>
<dbReference type="InterPro" id="IPR003615">
    <property type="entry name" value="HNH_nuc"/>
</dbReference>
<dbReference type="Gene3D" id="1.10.30.50">
    <property type="match status" value="1"/>
</dbReference>
<keyword evidence="3" id="KW-0378">Hydrolase</keyword>
<proteinExistence type="predicted"/>
<dbReference type="EMBL" id="VOHM01000038">
    <property type="protein sequence ID" value="TWT17783.1"/>
    <property type="molecule type" value="Genomic_DNA"/>
</dbReference>
<dbReference type="OrthoDB" id="4413566at2"/>
<dbReference type="GO" id="GO:0004519">
    <property type="term" value="F:endonuclease activity"/>
    <property type="evidence" value="ECO:0007669"/>
    <property type="project" value="UniProtKB-KW"/>
</dbReference>
<feature type="compositionally biased region" description="Pro residues" evidence="1">
    <location>
        <begin position="459"/>
        <end position="470"/>
    </location>
</feature>
<dbReference type="AlphaFoldDB" id="A0A5C5TU89"/>